<dbReference type="PANTHER" id="PTHR14987">
    <property type="entry name" value="PROTEIN LBH-RELATED"/>
    <property type="match status" value="1"/>
</dbReference>
<organism evidence="3 4">
    <name type="scientific">Oncorhynchus kisutch</name>
    <name type="common">Coho salmon</name>
    <name type="synonym">Salmo kisutch</name>
    <dbReference type="NCBI Taxonomy" id="8019"/>
    <lineage>
        <taxon>Eukaryota</taxon>
        <taxon>Metazoa</taxon>
        <taxon>Chordata</taxon>
        <taxon>Craniata</taxon>
        <taxon>Vertebrata</taxon>
        <taxon>Euteleostomi</taxon>
        <taxon>Actinopterygii</taxon>
        <taxon>Neopterygii</taxon>
        <taxon>Teleostei</taxon>
        <taxon>Protacanthopterygii</taxon>
        <taxon>Salmoniformes</taxon>
        <taxon>Salmonidae</taxon>
        <taxon>Salmoninae</taxon>
        <taxon>Oncorhynchus</taxon>
    </lineage>
</organism>
<dbReference type="GO" id="GO:0005634">
    <property type="term" value="C:nucleus"/>
    <property type="evidence" value="ECO:0007669"/>
    <property type="project" value="TreeGrafter"/>
</dbReference>
<protein>
    <recommendedName>
        <fullName evidence="2">LBH domain-containing protein</fullName>
    </recommendedName>
</protein>
<keyword evidence="4" id="KW-1185">Reference proteome</keyword>
<dbReference type="Ensembl" id="ENSOKIT00005053499.1">
    <property type="protein sequence ID" value="ENSOKIP00005050677.1"/>
    <property type="gene ID" value="ENSOKIG00005021328.1"/>
</dbReference>
<feature type="compositionally biased region" description="Polar residues" evidence="1">
    <location>
        <begin position="8"/>
        <end position="31"/>
    </location>
</feature>
<feature type="domain" description="LBH" evidence="2">
    <location>
        <begin position="25"/>
        <end position="70"/>
    </location>
</feature>
<evidence type="ECO:0000313" key="3">
    <source>
        <dbReference type="Ensembl" id="ENSOKIP00005050677.1"/>
    </source>
</evidence>
<sequence>GMEALGAQESSMVEVSLSPEGSPNHLQQFSPSEKERLPSIMVEPTDMSEVESGELRWPPEDMEFCSEEDDLFLEQCIPPDSSEREGLSEGVV</sequence>
<dbReference type="PANTHER" id="PTHR14987:SF4">
    <property type="entry name" value="PROTEIN LBH-LIKE"/>
    <property type="match status" value="1"/>
</dbReference>
<proteinExistence type="predicted"/>
<evidence type="ECO:0000313" key="4">
    <source>
        <dbReference type="Proteomes" id="UP000694557"/>
    </source>
</evidence>
<dbReference type="InterPro" id="IPR038990">
    <property type="entry name" value="LBH_dom"/>
</dbReference>
<dbReference type="Pfam" id="PF15317">
    <property type="entry name" value="Lbh"/>
    <property type="match status" value="1"/>
</dbReference>
<dbReference type="AlphaFoldDB" id="A0A8C7GZQ6"/>
<accession>A0A8C7GZQ6</accession>
<evidence type="ECO:0000259" key="2">
    <source>
        <dbReference type="Pfam" id="PF15317"/>
    </source>
</evidence>
<dbReference type="InterPro" id="IPR042945">
    <property type="entry name" value="LBH_dom_prot"/>
</dbReference>
<dbReference type="Proteomes" id="UP000694557">
    <property type="component" value="Unassembled WGS sequence"/>
</dbReference>
<reference evidence="3" key="2">
    <citation type="submission" date="2025-09" db="UniProtKB">
        <authorList>
            <consortium name="Ensembl"/>
        </authorList>
    </citation>
    <scope>IDENTIFICATION</scope>
</reference>
<reference evidence="3" key="1">
    <citation type="submission" date="2025-08" db="UniProtKB">
        <authorList>
            <consortium name="Ensembl"/>
        </authorList>
    </citation>
    <scope>IDENTIFICATION</scope>
</reference>
<feature type="region of interest" description="Disordered" evidence="1">
    <location>
        <begin position="1"/>
        <end position="39"/>
    </location>
</feature>
<name>A0A8C7GZQ6_ONCKI</name>
<dbReference type="GO" id="GO:0045893">
    <property type="term" value="P:positive regulation of DNA-templated transcription"/>
    <property type="evidence" value="ECO:0007669"/>
    <property type="project" value="TreeGrafter"/>
</dbReference>
<dbReference type="GeneTree" id="ENSGT00990000204162"/>
<evidence type="ECO:0000256" key="1">
    <source>
        <dbReference type="SAM" id="MobiDB-lite"/>
    </source>
</evidence>